<feature type="compositionally biased region" description="Polar residues" evidence="5">
    <location>
        <begin position="287"/>
        <end position="305"/>
    </location>
</feature>
<evidence type="ECO:0000313" key="10">
    <source>
        <dbReference type="Proteomes" id="UP000054097"/>
    </source>
</evidence>
<dbReference type="Proteomes" id="UP000054097">
    <property type="component" value="Unassembled WGS sequence"/>
</dbReference>
<evidence type="ECO:0000256" key="1">
    <source>
        <dbReference type="ARBA" id="ARBA00022443"/>
    </source>
</evidence>
<evidence type="ECO:0000256" key="3">
    <source>
        <dbReference type="PROSITE-ProRule" id="PRU00168"/>
    </source>
</evidence>
<feature type="domain" description="Ras-GEF" evidence="7">
    <location>
        <begin position="545"/>
        <end position="869"/>
    </location>
</feature>
<dbReference type="HOGENOM" id="CLU_002632_1_1_1"/>
<dbReference type="Gene3D" id="1.10.840.10">
    <property type="entry name" value="Ras guanine-nucleotide exchange factors catalytic domain"/>
    <property type="match status" value="1"/>
</dbReference>
<dbReference type="Gene3D" id="1.20.870.10">
    <property type="entry name" value="Son of sevenless (SoS) protein Chain: S domain 1"/>
    <property type="match status" value="1"/>
</dbReference>
<dbReference type="EMBL" id="KN824340">
    <property type="protein sequence ID" value="KIM23236.1"/>
    <property type="molecule type" value="Genomic_DNA"/>
</dbReference>
<dbReference type="InterPro" id="IPR001895">
    <property type="entry name" value="RASGEF_cat_dom"/>
</dbReference>
<dbReference type="OrthoDB" id="10255964at2759"/>
<dbReference type="STRING" id="933852.A0A0C3AVG7"/>
<dbReference type="Pfam" id="PF00618">
    <property type="entry name" value="RasGEF_N"/>
    <property type="match status" value="1"/>
</dbReference>
<dbReference type="InterPro" id="IPR036028">
    <property type="entry name" value="SH3-like_dom_sf"/>
</dbReference>
<dbReference type="InterPro" id="IPR023578">
    <property type="entry name" value="Ras_GEF_dom_sf"/>
</dbReference>
<dbReference type="Pfam" id="PF00018">
    <property type="entry name" value="SH3_1"/>
    <property type="match status" value="1"/>
</dbReference>
<keyword evidence="2 3" id="KW-0344">Guanine-nucleotide releasing factor</keyword>
<dbReference type="SUPFAM" id="SSF50044">
    <property type="entry name" value="SH3-domain"/>
    <property type="match status" value="1"/>
</dbReference>
<feature type="region of interest" description="Disordered" evidence="5">
    <location>
        <begin position="510"/>
        <end position="531"/>
    </location>
</feature>
<dbReference type="InterPro" id="IPR000651">
    <property type="entry name" value="Ras-like_Gua-exchang_fac_N"/>
</dbReference>
<dbReference type="SMART" id="SM00229">
    <property type="entry name" value="RasGEFN"/>
    <property type="match status" value="1"/>
</dbReference>
<feature type="compositionally biased region" description="Gly residues" evidence="5">
    <location>
        <begin position="318"/>
        <end position="330"/>
    </location>
</feature>
<dbReference type="InterPro" id="IPR001452">
    <property type="entry name" value="SH3_domain"/>
</dbReference>
<evidence type="ECO:0008006" key="11">
    <source>
        <dbReference type="Google" id="ProtNLM"/>
    </source>
</evidence>
<evidence type="ECO:0000256" key="4">
    <source>
        <dbReference type="PROSITE-ProRule" id="PRU00192"/>
    </source>
</evidence>
<dbReference type="GO" id="GO:0007265">
    <property type="term" value="P:Ras protein signal transduction"/>
    <property type="evidence" value="ECO:0007669"/>
    <property type="project" value="TreeGrafter"/>
</dbReference>
<feature type="compositionally biased region" description="Polar residues" evidence="5">
    <location>
        <begin position="91"/>
        <end position="103"/>
    </location>
</feature>
<evidence type="ECO:0000256" key="2">
    <source>
        <dbReference type="ARBA" id="ARBA00022658"/>
    </source>
</evidence>
<reference evidence="10" key="2">
    <citation type="submission" date="2015-01" db="EMBL/GenBank/DDBJ databases">
        <title>Evolutionary Origins and Diversification of the Mycorrhizal Mutualists.</title>
        <authorList>
            <consortium name="DOE Joint Genome Institute"/>
            <consortium name="Mycorrhizal Genomics Consortium"/>
            <person name="Kohler A."/>
            <person name="Kuo A."/>
            <person name="Nagy L.G."/>
            <person name="Floudas D."/>
            <person name="Copeland A."/>
            <person name="Barry K.W."/>
            <person name="Cichocki N."/>
            <person name="Veneault-Fourrey C."/>
            <person name="LaButti K."/>
            <person name="Lindquist E.A."/>
            <person name="Lipzen A."/>
            <person name="Lundell T."/>
            <person name="Morin E."/>
            <person name="Murat C."/>
            <person name="Riley R."/>
            <person name="Ohm R."/>
            <person name="Sun H."/>
            <person name="Tunlid A."/>
            <person name="Henrissat B."/>
            <person name="Grigoriev I.V."/>
            <person name="Hibbett D.S."/>
            <person name="Martin F."/>
        </authorList>
    </citation>
    <scope>NUCLEOTIDE SEQUENCE [LARGE SCALE GENOMIC DNA]</scope>
    <source>
        <strain evidence="10">MAFF 305830</strain>
    </source>
</reference>
<dbReference type="GO" id="GO:0005886">
    <property type="term" value="C:plasma membrane"/>
    <property type="evidence" value="ECO:0007669"/>
    <property type="project" value="TreeGrafter"/>
</dbReference>
<feature type="region of interest" description="Disordered" evidence="5">
    <location>
        <begin position="1"/>
        <end position="27"/>
    </location>
</feature>
<evidence type="ECO:0000259" key="6">
    <source>
        <dbReference type="PROSITE" id="PS50002"/>
    </source>
</evidence>
<keyword evidence="1 4" id="KW-0728">SH3 domain</keyword>
<reference evidence="9 10" key="1">
    <citation type="submission" date="2014-04" db="EMBL/GenBank/DDBJ databases">
        <authorList>
            <consortium name="DOE Joint Genome Institute"/>
            <person name="Kuo A."/>
            <person name="Zuccaro A."/>
            <person name="Kohler A."/>
            <person name="Nagy L.G."/>
            <person name="Floudas D."/>
            <person name="Copeland A."/>
            <person name="Barry K.W."/>
            <person name="Cichocki N."/>
            <person name="Veneault-Fourrey C."/>
            <person name="LaButti K."/>
            <person name="Lindquist E.A."/>
            <person name="Lipzen A."/>
            <person name="Lundell T."/>
            <person name="Morin E."/>
            <person name="Murat C."/>
            <person name="Sun H."/>
            <person name="Tunlid A."/>
            <person name="Henrissat B."/>
            <person name="Grigoriev I.V."/>
            <person name="Hibbett D.S."/>
            <person name="Martin F."/>
            <person name="Nordberg H.P."/>
            <person name="Cantor M.N."/>
            <person name="Hua S.X."/>
        </authorList>
    </citation>
    <scope>NUCLEOTIDE SEQUENCE [LARGE SCALE GENOMIC DNA]</scope>
    <source>
        <strain evidence="9 10">MAFF 305830</strain>
    </source>
</reference>
<dbReference type="GO" id="GO:0005085">
    <property type="term" value="F:guanyl-nucleotide exchange factor activity"/>
    <property type="evidence" value="ECO:0007669"/>
    <property type="project" value="UniProtKB-KW"/>
</dbReference>
<feature type="region of interest" description="Disordered" evidence="5">
    <location>
        <begin position="276"/>
        <end position="330"/>
    </location>
</feature>
<evidence type="ECO:0000256" key="5">
    <source>
        <dbReference type="SAM" id="MobiDB-lite"/>
    </source>
</evidence>
<dbReference type="PROSITE" id="PS50002">
    <property type="entry name" value="SH3"/>
    <property type="match status" value="1"/>
</dbReference>
<feature type="compositionally biased region" description="Low complexity" evidence="5">
    <location>
        <begin position="200"/>
        <end position="210"/>
    </location>
</feature>
<feature type="region of interest" description="Disordered" evidence="5">
    <location>
        <begin position="179"/>
        <end position="228"/>
    </location>
</feature>
<dbReference type="SMART" id="SM00326">
    <property type="entry name" value="SH3"/>
    <property type="match status" value="1"/>
</dbReference>
<feature type="compositionally biased region" description="Basic and acidic residues" evidence="5">
    <location>
        <begin position="1"/>
        <end position="10"/>
    </location>
</feature>
<feature type="region of interest" description="Disordered" evidence="5">
    <location>
        <begin position="87"/>
        <end position="111"/>
    </location>
</feature>
<keyword evidence="10" id="KW-1185">Reference proteome</keyword>
<feature type="domain" description="SH3" evidence="6">
    <location>
        <begin position="28"/>
        <end position="87"/>
    </location>
</feature>
<dbReference type="CDD" id="cd06224">
    <property type="entry name" value="REM"/>
    <property type="match status" value="1"/>
</dbReference>
<protein>
    <recommendedName>
        <fullName evidence="11">Ras GEF</fullName>
    </recommendedName>
</protein>
<feature type="domain" description="N-terminal Ras-GEF" evidence="8">
    <location>
        <begin position="367"/>
        <end position="505"/>
    </location>
</feature>
<dbReference type="SMART" id="SM00147">
    <property type="entry name" value="RasGEF"/>
    <property type="match status" value="1"/>
</dbReference>
<dbReference type="Gene3D" id="2.30.30.40">
    <property type="entry name" value="SH3 Domains"/>
    <property type="match status" value="1"/>
</dbReference>
<dbReference type="AlphaFoldDB" id="A0A0C3AVG7"/>
<dbReference type="InterPro" id="IPR008937">
    <property type="entry name" value="Ras-like_GEF"/>
</dbReference>
<evidence type="ECO:0000259" key="7">
    <source>
        <dbReference type="PROSITE" id="PS50009"/>
    </source>
</evidence>
<dbReference type="InterPro" id="IPR036964">
    <property type="entry name" value="RASGEF_cat_dom_sf"/>
</dbReference>
<sequence>MLAHPHDAIHLKASSNRNQSPTTSSSQTKAELYIGTYDFDTNEPDQVPFKRGNILPIVLKEPSGWWAALVNGRYGWVPAAFLEPWSPDAHSPTSPSLSGNRPNSAGALGSARKSITATSVADLPMYSEEPAYEDAEYDDAKHRLSSEYADEPMTPGLSSLGDEDEDPLVSDLVAHFGGSSLQGQSHASRPGGSRSGSGSAGAALPAYSSGTYGNQSRRSSGYAYTMSPPYEPPVPHQLSLVLEEGSDVNSNWSMPHSSQAYSQAFSISSSTSALQKQLAKNRDHRLSSSGSALGTSINTGSGSLRSPTSPGNTSPTNSGGGGGGGGSGSIAGSGVSTAALHRLRLAHSSIPWYLRPKHAWEELKLDSDGLVVAGTAPALVERLVTDTSMLPVQPLQEATLRTTLLMTYRNWTTAEAFYDALVSHYTMAQPDELSVAEALEWKEKKLRPTQMRVLCVMGLWIDKHGLVLDEPALIPKVRTWLSTISSPTGLALSAKQLIQSIDRIQNADEIAPSTSPSHSSHPFSLHIGSMRRKSKAPKNDFLKWEASDVANHLTLSEARAYAQIRPSECLAWTRAGGRIKTGDTSSGGAQSGAGGPADGDEVKNLMAFVARSDRLASWVKNTVLCCESLGRRADMIDFWIKIAERCRNLNNIFSMSAIVAALSGGDVSKLHLTWAQISRASNFEQMVRLTDPTGSFAAYRLLHAALAAGGSGTTGTQTQVDGGFPSMIGSPTSASILSTSPTTLASTSPSSTFSMNMSTASGGSSSSGPACIPFISPFLTELMHINDQYPSTLPTAQGPEPSQASPRPLINVVKLQRQAEVVSNILRFVDRLNLTGSSGSKTSSSSSFEGYRALVEKENTALATAMEAQMDTAVAEAKKDAGYFWKRSQELQGLEVTHADIWKNLNDAGF</sequence>
<dbReference type="PANTHER" id="PTHR23113">
    <property type="entry name" value="GUANINE NUCLEOTIDE EXCHANGE FACTOR"/>
    <property type="match status" value="1"/>
</dbReference>
<dbReference type="PROSITE" id="PS50212">
    <property type="entry name" value="RASGEF_NTER"/>
    <property type="match status" value="1"/>
</dbReference>
<dbReference type="PROSITE" id="PS50009">
    <property type="entry name" value="RASGEF_CAT"/>
    <property type="match status" value="1"/>
</dbReference>
<feature type="compositionally biased region" description="Polar residues" evidence="5">
    <location>
        <begin position="13"/>
        <end position="27"/>
    </location>
</feature>
<dbReference type="Pfam" id="PF00617">
    <property type="entry name" value="RasGEF"/>
    <property type="match status" value="1"/>
</dbReference>
<feature type="compositionally biased region" description="Low complexity" evidence="5">
    <location>
        <begin position="512"/>
        <end position="526"/>
    </location>
</feature>
<proteinExistence type="predicted"/>
<dbReference type="SUPFAM" id="SSF48366">
    <property type="entry name" value="Ras GEF"/>
    <property type="match status" value="1"/>
</dbReference>
<organism evidence="9 10">
    <name type="scientific">Serendipita vermifera MAFF 305830</name>
    <dbReference type="NCBI Taxonomy" id="933852"/>
    <lineage>
        <taxon>Eukaryota</taxon>
        <taxon>Fungi</taxon>
        <taxon>Dikarya</taxon>
        <taxon>Basidiomycota</taxon>
        <taxon>Agaricomycotina</taxon>
        <taxon>Agaricomycetes</taxon>
        <taxon>Sebacinales</taxon>
        <taxon>Serendipitaceae</taxon>
        <taxon>Serendipita</taxon>
    </lineage>
</organism>
<accession>A0A0C3AVG7</accession>
<dbReference type="PANTHER" id="PTHR23113:SF368">
    <property type="entry name" value="CELL DIVISION CONTROL PROTEIN 25"/>
    <property type="match status" value="1"/>
</dbReference>
<evidence type="ECO:0000313" key="9">
    <source>
        <dbReference type="EMBL" id="KIM23236.1"/>
    </source>
</evidence>
<gene>
    <name evidence="9" type="ORF">M408DRAFT_264797</name>
</gene>
<name>A0A0C3AVG7_SERVB</name>
<feature type="compositionally biased region" description="Low complexity" evidence="5">
    <location>
        <begin position="306"/>
        <end position="317"/>
    </location>
</feature>
<evidence type="ECO:0000259" key="8">
    <source>
        <dbReference type="PROSITE" id="PS50212"/>
    </source>
</evidence>